<feature type="transmembrane region" description="Helical" evidence="2">
    <location>
        <begin position="141"/>
        <end position="159"/>
    </location>
</feature>
<evidence type="ECO:0000256" key="2">
    <source>
        <dbReference type="SAM" id="Phobius"/>
    </source>
</evidence>
<gene>
    <name evidence="3" type="ORF">VKT23_009860</name>
</gene>
<keyword evidence="4" id="KW-1185">Reference proteome</keyword>
<sequence>MQTSSHQRTDSDDSSITPLMRLGSGYPAGLTSSRYSFSDFPTLVQAASHQRTDSDSSVTPLIRFKSEYPTASNSSRYSPSDFPTLVLGNDQPEAPAAADLKAWSTTIGGTLAAMATFGYTNAFGVYQDIYTRRGTASASRISWIGSTQMFFMLAMALPAGKLLDMGYFRQATLFGSVLYVFSLFMVSVVHTDQYYQIF</sequence>
<dbReference type="Proteomes" id="UP001498398">
    <property type="component" value="Unassembled WGS sequence"/>
</dbReference>
<protein>
    <submittedName>
        <fullName evidence="3">Uncharacterized protein</fullName>
    </submittedName>
</protein>
<name>A0ABR1JIS8_9AGAR</name>
<feature type="region of interest" description="Disordered" evidence="1">
    <location>
        <begin position="1"/>
        <end position="20"/>
    </location>
</feature>
<reference evidence="3 4" key="1">
    <citation type="submission" date="2024-01" db="EMBL/GenBank/DDBJ databases">
        <title>A draft genome for the cacao thread blight pathogen Marasmiellus scandens.</title>
        <authorList>
            <person name="Baruah I.K."/>
            <person name="Leung J."/>
            <person name="Bukari Y."/>
            <person name="Amoako-Attah I."/>
            <person name="Meinhardt L.W."/>
            <person name="Bailey B.A."/>
            <person name="Cohen S.P."/>
        </authorList>
    </citation>
    <scope>NUCLEOTIDE SEQUENCE [LARGE SCALE GENOMIC DNA]</scope>
    <source>
        <strain evidence="3 4">GH-19</strain>
    </source>
</reference>
<keyword evidence="2" id="KW-0472">Membrane</keyword>
<feature type="transmembrane region" description="Helical" evidence="2">
    <location>
        <begin position="171"/>
        <end position="189"/>
    </location>
</feature>
<evidence type="ECO:0000256" key="1">
    <source>
        <dbReference type="SAM" id="MobiDB-lite"/>
    </source>
</evidence>
<proteinExistence type="predicted"/>
<dbReference type="SUPFAM" id="SSF103473">
    <property type="entry name" value="MFS general substrate transporter"/>
    <property type="match status" value="1"/>
</dbReference>
<keyword evidence="2" id="KW-1133">Transmembrane helix</keyword>
<dbReference type="EMBL" id="JBANRG010000017">
    <property type="protein sequence ID" value="KAK7458850.1"/>
    <property type="molecule type" value="Genomic_DNA"/>
</dbReference>
<evidence type="ECO:0000313" key="3">
    <source>
        <dbReference type="EMBL" id="KAK7458850.1"/>
    </source>
</evidence>
<accession>A0ABR1JIS8</accession>
<comment type="caution">
    <text evidence="3">The sequence shown here is derived from an EMBL/GenBank/DDBJ whole genome shotgun (WGS) entry which is preliminary data.</text>
</comment>
<evidence type="ECO:0000313" key="4">
    <source>
        <dbReference type="Proteomes" id="UP001498398"/>
    </source>
</evidence>
<dbReference type="InterPro" id="IPR036259">
    <property type="entry name" value="MFS_trans_sf"/>
</dbReference>
<keyword evidence="2" id="KW-0812">Transmembrane</keyword>
<organism evidence="3 4">
    <name type="scientific">Marasmiellus scandens</name>
    <dbReference type="NCBI Taxonomy" id="2682957"/>
    <lineage>
        <taxon>Eukaryota</taxon>
        <taxon>Fungi</taxon>
        <taxon>Dikarya</taxon>
        <taxon>Basidiomycota</taxon>
        <taxon>Agaricomycotina</taxon>
        <taxon>Agaricomycetes</taxon>
        <taxon>Agaricomycetidae</taxon>
        <taxon>Agaricales</taxon>
        <taxon>Marasmiineae</taxon>
        <taxon>Omphalotaceae</taxon>
        <taxon>Marasmiellus</taxon>
    </lineage>
</organism>